<gene>
    <name evidence="3" type="ORF">QYB95_16360</name>
</gene>
<sequence length="515" mass="58194">MKQVYTKLLSILSIIFLIYSTSGVTQAFANDIDVSEVEEMKIKVYPNNHDDENARVIKDISGEIQSVDSGGLSHINLIGHSEDDIYSFSIDDEIVNRINPTSNYIFTFEVFYSENEKTYTYIDNLKVTGSQFLKLTSIKLPAAEDLKEAIIINDLEQDLVPTIEIYEGTEQPTKGVTLYPYQDDNDEINLVVKKDSKFSLYYSLIKSIYDDESSEGFYLYEEVDFTRGAPQEISRAYENLVEIEFETSSEMIGFSKNSFTMVQETNNRTKMSPGKYYVHYTTPNNLKWTGEIVVDELSAINSIILPNEPTELVIKDLEYETNGSNTLLMYDLIASNGGFAVENFSSNLMPWDITTKVYDDNNLVAEVNEPSNTLNEIWNYIELGNIPSGEYDVVVELNLNETDKIVGRTTLSYEADDESDDESDVPTTPPTTTPPSSSCSSHLPCTLPVDLSTPFGEISQFGTINIYQVEDEGYLSQVAGYMYNSDNPTFNLYSTNNFSIDPVLLCNWSRSFRKS</sequence>
<evidence type="ECO:0000313" key="3">
    <source>
        <dbReference type="EMBL" id="MDN4495128.1"/>
    </source>
</evidence>
<organism evidence="3 4">
    <name type="scientific">Ureibacillus aquaedulcis</name>
    <dbReference type="NCBI Taxonomy" id="3058421"/>
    <lineage>
        <taxon>Bacteria</taxon>
        <taxon>Bacillati</taxon>
        <taxon>Bacillota</taxon>
        <taxon>Bacilli</taxon>
        <taxon>Bacillales</taxon>
        <taxon>Caryophanaceae</taxon>
        <taxon>Ureibacillus</taxon>
    </lineage>
</organism>
<reference evidence="3" key="1">
    <citation type="submission" date="2023-07" db="EMBL/GenBank/DDBJ databases">
        <title>Ureibacillus sp. isolated from freshwater well.</title>
        <authorList>
            <person name="Kirdat K."/>
            <person name="Bhatt A."/>
            <person name="Teware R."/>
            <person name="Bhavsar Y."/>
            <person name="Yadav A."/>
        </authorList>
    </citation>
    <scope>NUCLEOTIDE SEQUENCE</scope>
    <source>
        <strain evidence="3">BA0131</strain>
    </source>
</reference>
<evidence type="ECO:0000256" key="1">
    <source>
        <dbReference type="SAM" id="MobiDB-lite"/>
    </source>
</evidence>
<feature type="compositionally biased region" description="Acidic residues" evidence="1">
    <location>
        <begin position="414"/>
        <end position="424"/>
    </location>
</feature>
<feature type="signal peptide" evidence="2">
    <location>
        <begin position="1"/>
        <end position="27"/>
    </location>
</feature>
<protein>
    <submittedName>
        <fullName evidence="3">Uncharacterized protein</fullName>
    </submittedName>
</protein>
<comment type="caution">
    <text evidence="3">The sequence shown here is derived from an EMBL/GenBank/DDBJ whole genome shotgun (WGS) entry which is preliminary data.</text>
</comment>
<dbReference type="Proteomes" id="UP001172743">
    <property type="component" value="Unassembled WGS sequence"/>
</dbReference>
<keyword evidence="2" id="KW-0732">Signal</keyword>
<evidence type="ECO:0000313" key="4">
    <source>
        <dbReference type="Proteomes" id="UP001172743"/>
    </source>
</evidence>
<dbReference type="EMBL" id="JAUHTQ010000016">
    <property type="protein sequence ID" value="MDN4495128.1"/>
    <property type="molecule type" value="Genomic_DNA"/>
</dbReference>
<name>A0ABT8GUN5_9BACL</name>
<feature type="chain" id="PRO_5047099429" evidence="2">
    <location>
        <begin position="28"/>
        <end position="515"/>
    </location>
</feature>
<feature type="region of interest" description="Disordered" evidence="1">
    <location>
        <begin position="412"/>
        <end position="442"/>
    </location>
</feature>
<dbReference type="RefSeq" id="WP_301139445.1">
    <property type="nucleotide sequence ID" value="NZ_JAUHTQ010000016.1"/>
</dbReference>
<evidence type="ECO:0000256" key="2">
    <source>
        <dbReference type="SAM" id="SignalP"/>
    </source>
</evidence>
<accession>A0ABT8GUN5</accession>
<proteinExistence type="predicted"/>
<keyword evidence="4" id="KW-1185">Reference proteome</keyword>